<accession>A0A2Z4RG29</accession>
<dbReference type="EMBL" id="CP029693">
    <property type="protein sequence ID" value="AWY40013.1"/>
    <property type="molecule type" value="Genomic_DNA"/>
</dbReference>
<name>A0A2Z4RG29_PSEPU</name>
<sequence length="84" mass="9071">MVANDNAGCLVPRGVNQGFIASRQKGGASSLTPTQLRVYAIDSQVLSTITLPPRFEACLANKKSFDMIRAIEFAAPKDFISLKL</sequence>
<protein>
    <submittedName>
        <fullName evidence="1">Uncharacterized protein</fullName>
    </submittedName>
</protein>
<gene>
    <name evidence="1" type="ORF">DKY63_08920</name>
</gene>
<reference evidence="1 2" key="1">
    <citation type="submission" date="2018-05" db="EMBL/GenBank/DDBJ databases">
        <title>Whole genome sequence of Pseudomonas putida JBC17.</title>
        <authorList>
            <person name="Lee Y.H."/>
            <person name="David K."/>
        </authorList>
    </citation>
    <scope>NUCLEOTIDE SEQUENCE [LARGE SCALE GENOMIC DNA]</scope>
    <source>
        <strain evidence="1 2">JBC17</strain>
    </source>
</reference>
<evidence type="ECO:0000313" key="2">
    <source>
        <dbReference type="Proteomes" id="UP000250299"/>
    </source>
</evidence>
<proteinExistence type="predicted"/>
<dbReference type="OrthoDB" id="7022727at2"/>
<evidence type="ECO:0000313" key="1">
    <source>
        <dbReference type="EMBL" id="AWY40013.1"/>
    </source>
</evidence>
<dbReference type="AlphaFoldDB" id="A0A2Z4RG29"/>
<dbReference type="Proteomes" id="UP000250299">
    <property type="component" value="Chromosome"/>
</dbReference>
<organism evidence="1 2">
    <name type="scientific">Pseudomonas putida</name>
    <name type="common">Arthrobacter siderocapsulatus</name>
    <dbReference type="NCBI Taxonomy" id="303"/>
    <lineage>
        <taxon>Bacteria</taxon>
        <taxon>Pseudomonadati</taxon>
        <taxon>Pseudomonadota</taxon>
        <taxon>Gammaproteobacteria</taxon>
        <taxon>Pseudomonadales</taxon>
        <taxon>Pseudomonadaceae</taxon>
        <taxon>Pseudomonas</taxon>
    </lineage>
</organism>